<dbReference type="EMBL" id="UINC01004652">
    <property type="protein sequence ID" value="SVA15892.1"/>
    <property type="molecule type" value="Genomic_DNA"/>
</dbReference>
<evidence type="ECO:0000256" key="1">
    <source>
        <dbReference type="SAM" id="MobiDB-lite"/>
    </source>
</evidence>
<accession>A0A381TIE5</accession>
<organism evidence="2">
    <name type="scientific">marine metagenome</name>
    <dbReference type="NCBI Taxonomy" id="408172"/>
    <lineage>
        <taxon>unclassified sequences</taxon>
        <taxon>metagenomes</taxon>
        <taxon>ecological metagenomes</taxon>
    </lineage>
</organism>
<sequence length="138" mass="14927">MIQRVNRIFGWSHWASAVTVVLQVVAPVCLLTCEPTSSEDVVTKHHPTTNATHCPTHPDSHHSRDSRSPDPVSSCEQTYVGIARISPGQDVANSSNAQLSVFDQSLVEPKAASSSFAFTLLTRTFSPSVSSLALNLRL</sequence>
<dbReference type="AlphaFoldDB" id="A0A381TIE5"/>
<reference evidence="2" key="1">
    <citation type="submission" date="2018-05" db="EMBL/GenBank/DDBJ databases">
        <authorList>
            <person name="Lanie J.A."/>
            <person name="Ng W.-L."/>
            <person name="Kazmierczak K.M."/>
            <person name="Andrzejewski T.M."/>
            <person name="Davidsen T.M."/>
            <person name="Wayne K.J."/>
            <person name="Tettelin H."/>
            <person name="Glass J.I."/>
            <person name="Rusch D."/>
            <person name="Podicherti R."/>
            <person name="Tsui H.-C.T."/>
            <person name="Winkler M.E."/>
        </authorList>
    </citation>
    <scope>NUCLEOTIDE SEQUENCE</scope>
</reference>
<feature type="region of interest" description="Disordered" evidence="1">
    <location>
        <begin position="40"/>
        <end position="74"/>
    </location>
</feature>
<evidence type="ECO:0000313" key="2">
    <source>
        <dbReference type="EMBL" id="SVA15892.1"/>
    </source>
</evidence>
<proteinExistence type="predicted"/>
<feature type="compositionally biased region" description="Basic and acidic residues" evidence="1">
    <location>
        <begin position="56"/>
        <end position="68"/>
    </location>
</feature>
<protein>
    <submittedName>
        <fullName evidence="2">Uncharacterized protein</fullName>
    </submittedName>
</protein>
<name>A0A381TIE5_9ZZZZ</name>
<gene>
    <name evidence="2" type="ORF">METZ01_LOCUS68746</name>
</gene>